<organism evidence="10 11">
    <name type="scientific">Paenibacillus jilunlii</name>
    <dbReference type="NCBI Taxonomy" id="682956"/>
    <lineage>
        <taxon>Bacteria</taxon>
        <taxon>Bacillati</taxon>
        <taxon>Bacillota</taxon>
        <taxon>Bacilli</taxon>
        <taxon>Bacillales</taxon>
        <taxon>Paenibacillaceae</taxon>
        <taxon>Paenibacillus</taxon>
    </lineage>
</organism>
<dbReference type="SMART" id="SM00345">
    <property type="entry name" value="HTH_GNTR"/>
    <property type="match status" value="1"/>
</dbReference>
<dbReference type="Gene3D" id="1.10.10.10">
    <property type="entry name" value="Winged helix-like DNA-binding domain superfamily/Winged helix DNA-binding domain"/>
    <property type="match status" value="1"/>
</dbReference>
<dbReference type="PROSITE" id="PS50949">
    <property type="entry name" value="HTH_GNTR"/>
    <property type="match status" value="1"/>
</dbReference>
<dbReference type="InterPro" id="IPR004839">
    <property type="entry name" value="Aminotransferase_I/II_large"/>
</dbReference>
<dbReference type="AlphaFoldDB" id="A0A1G9QKZ9"/>
<keyword evidence="3 10" id="KW-0032">Aminotransferase</keyword>
<protein>
    <submittedName>
        <fullName evidence="10">GntR family transcriptional regulator / MocR family aminotransferase</fullName>
    </submittedName>
</protein>
<dbReference type="RefSeq" id="WP_074648302.1">
    <property type="nucleotide sequence ID" value="NZ_CP048429.1"/>
</dbReference>
<feature type="domain" description="HTH gntR-type" evidence="9">
    <location>
        <begin position="15"/>
        <end position="83"/>
    </location>
</feature>
<name>A0A1G9QKZ9_9BACL</name>
<dbReference type="SUPFAM" id="SSF53383">
    <property type="entry name" value="PLP-dependent transferases"/>
    <property type="match status" value="1"/>
</dbReference>
<dbReference type="PANTHER" id="PTHR46577:SF1">
    <property type="entry name" value="HTH-TYPE TRANSCRIPTIONAL REGULATORY PROTEIN GABR"/>
    <property type="match status" value="1"/>
</dbReference>
<dbReference type="GO" id="GO:0003700">
    <property type="term" value="F:DNA-binding transcription factor activity"/>
    <property type="evidence" value="ECO:0007669"/>
    <property type="project" value="InterPro"/>
</dbReference>
<dbReference type="InterPro" id="IPR036388">
    <property type="entry name" value="WH-like_DNA-bd_sf"/>
</dbReference>
<sequence>MNFTLPYDQYLAVHRYKYLALYHALRTAILGGTLPGGTRLPSTRKMAELYTMSRGSVSQVYDMLLADGYIRTETGRGTYVADDSFYPAEGERKEAAQEAEGEGTAVMTKESASAGTAADAAFAEAGMTEPADSADCAEAGMAGAAADRGGEPQAGGTLPVQEAADSGEAGYDAEQAGILGNVRIPVPSNVSDAPETASPISLPGAAYSGIPLSSWGSRLMNRHVSVYEPVDGAFVSFRSRGMLMEYFPYAEWRSALKYAGGKSGGLLEGYCPPEGEESLRRAIAAHLRVTRGIRAEAEHIVLFSGSMQGIVLLAQLLLEPGSPAVVEDPGFHGIRRAVEISGGELLLGRVDESGLVPQDWAARLLFVTPSRQFPTGAVLPLDRRRRLLEWARRREALIVEDDYDSEFRWGGRPIEPLKALDREERVVYIGSFSNSMFSGLRLGYAVLPPLLIKPVTAAKALYEPLPGGQLEQRALARFMHTGGYGRHLRRMTRIYGERARILRSLLSERLGLLFEPLPGDAGLHIYAHWRRSREEFAAFRAAALKRGTDFRDAALYRVEPGVPAACFSFAHLDSVQLEIGVNRLLLAWKDVQNRT</sequence>
<evidence type="ECO:0000256" key="4">
    <source>
        <dbReference type="ARBA" id="ARBA00022898"/>
    </source>
</evidence>
<dbReference type="GO" id="GO:0003677">
    <property type="term" value="F:DNA binding"/>
    <property type="evidence" value="ECO:0007669"/>
    <property type="project" value="UniProtKB-KW"/>
</dbReference>
<dbReference type="Gene3D" id="3.40.640.10">
    <property type="entry name" value="Type I PLP-dependent aspartate aminotransferase-like (Major domain)"/>
    <property type="match status" value="1"/>
</dbReference>
<dbReference type="Proteomes" id="UP000182783">
    <property type="component" value="Unassembled WGS sequence"/>
</dbReference>
<dbReference type="SUPFAM" id="SSF46785">
    <property type="entry name" value="Winged helix' DNA-binding domain"/>
    <property type="match status" value="1"/>
</dbReference>
<dbReference type="GO" id="GO:0008483">
    <property type="term" value="F:transaminase activity"/>
    <property type="evidence" value="ECO:0007669"/>
    <property type="project" value="UniProtKB-KW"/>
</dbReference>
<dbReference type="GO" id="GO:0030170">
    <property type="term" value="F:pyridoxal phosphate binding"/>
    <property type="evidence" value="ECO:0007669"/>
    <property type="project" value="InterPro"/>
</dbReference>
<dbReference type="Pfam" id="PF00392">
    <property type="entry name" value="GntR"/>
    <property type="match status" value="1"/>
</dbReference>
<accession>A0A1G9QKZ9</accession>
<dbReference type="InterPro" id="IPR051446">
    <property type="entry name" value="HTH_trans_reg/aminotransferase"/>
</dbReference>
<reference evidence="10 11" key="1">
    <citation type="submission" date="2016-10" db="EMBL/GenBank/DDBJ databases">
        <authorList>
            <person name="de Groot N.N."/>
        </authorList>
    </citation>
    <scope>NUCLEOTIDE SEQUENCE [LARGE SCALE GENOMIC DNA]</scope>
    <source>
        <strain evidence="10 11">CGMCC 1.10239</strain>
    </source>
</reference>
<keyword evidence="10" id="KW-0808">Transferase</keyword>
<keyword evidence="7" id="KW-0804">Transcription</keyword>
<keyword evidence="6" id="KW-0238">DNA-binding</keyword>
<proteinExistence type="inferred from homology"/>
<dbReference type="CDD" id="cd07377">
    <property type="entry name" value="WHTH_GntR"/>
    <property type="match status" value="1"/>
</dbReference>
<evidence type="ECO:0000256" key="8">
    <source>
        <dbReference type="SAM" id="MobiDB-lite"/>
    </source>
</evidence>
<evidence type="ECO:0000313" key="11">
    <source>
        <dbReference type="Proteomes" id="UP000182783"/>
    </source>
</evidence>
<dbReference type="InterPro" id="IPR036390">
    <property type="entry name" value="WH_DNA-bd_sf"/>
</dbReference>
<evidence type="ECO:0000256" key="7">
    <source>
        <dbReference type="ARBA" id="ARBA00023163"/>
    </source>
</evidence>
<dbReference type="CDD" id="cd00609">
    <property type="entry name" value="AAT_like"/>
    <property type="match status" value="1"/>
</dbReference>
<comment type="cofactor">
    <cofactor evidence="1">
        <name>pyridoxal 5'-phosphate</name>
        <dbReference type="ChEBI" id="CHEBI:597326"/>
    </cofactor>
</comment>
<dbReference type="PANTHER" id="PTHR46577">
    <property type="entry name" value="HTH-TYPE TRANSCRIPTIONAL REGULATORY PROTEIN GABR"/>
    <property type="match status" value="1"/>
</dbReference>
<dbReference type="OrthoDB" id="9808770at2"/>
<evidence type="ECO:0000313" key="10">
    <source>
        <dbReference type="EMBL" id="SDM11703.1"/>
    </source>
</evidence>
<gene>
    <name evidence="10" type="ORF">SAMN05216191_10914</name>
</gene>
<dbReference type="EMBL" id="FNGM01000009">
    <property type="protein sequence ID" value="SDM11703.1"/>
    <property type="molecule type" value="Genomic_DNA"/>
</dbReference>
<dbReference type="Pfam" id="PF00155">
    <property type="entry name" value="Aminotran_1_2"/>
    <property type="match status" value="1"/>
</dbReference>
<evidence type="ECO:0000256" key="2">
    <source>
        <dbReference type="ARBA" id="ARBA00005384"/>
    </source>
</evidence>
<dbReference type="InterPro" id="IPR015421">
    <property type="entry name" value="PyrdxlP-dep_Trfase_major"/>
</dbReference>
<evidence type="ECO:0000256" key="3">
    <source>
        <dbReference type="ARBA" id="ARBA00022576"/>
    </source>
</evidence>
<comment type="similarity">
    <text evidence="2">In the C-terminal section; belongs to the class-I pyridoxal-phosphate-dependent aminotransferase family.</text>
</comment>
<evidence type="ECO:0000256" key="5">
    <source>
        <dbReference type="ARBA" id="ARBA00023015"/>
    </source>
</evidence>
<dbReference type="InterPro" id="IPR015424">
    <property type="entry name" value="PyrdxlP-dep_Trfase"/>
</dbReference>
<evidence type="ECO:0000256" key="1">
    <source>
        <dbReference type="ARBA" id="ARBA00001933"/>
    </source>
</evidence>
<dbReference type="InterPro" id="IPR000524">
    <property type="entry name" value="Tscrpt_reg_HTH_GntR"/>
</dbReference>
<evidence type="ECO:0000259" key="9">
    <source>
        <dbReference type="PROSITE" id="PS50949"/>
    </source>
</evidence>
<feature type="region of interest" description="Disordered" evidence="8">
    <location>
        <begin position="139"/>
        <end position="158"/>
    </location>
</feature>
<keyword evidence="5" id="KW-0805">Transcription regulation</keyword>
<evidence type="ECO:0000256" key="6">
    <source>
        <dbReference type="ARBA" id="ARBA00023125"/>
    </source>
</evidence>
<keyword evidence="4" id="KW-0663">Pyridoxal phosphate</keyword>